<evidence type="ECO:0000256" key="1">
    <source>
        <dbReference type="ARBA" id="ARBA00038085"/>
    </source>
</evidence>
<keyword evidence="3" id="KW-1185">Reference proteome</keyword>
<dbReference type="Bgee" id="ENSMODG00000038142">
    <property type="expression patterns" value="Expressed in spermatocyte and 12 other cell types or tissues"/>
</dbReference>
<sequence>MDWRVERLEARNQEVAMIQLEYDIITTWDSLPVAHRPVTFHFKPGDQGLLMEVSAPFFDDPLAPPGAPGQPFNGLWEYEVVEAFFLNSTTKGYLEVELCPHGQHLVLLLSSGDAFAKELDLNFRADIHGKEWNGTALLPWEYFPPGIDKMNLYAIHGSGDRRTYEALYPIPCEEIAAGQGPNFHRLEYFKPFDLKWVMGDDWEQPHSKLWP</sequence>
<reference evidence="2" key="3">
    <citation type="submission" date="2025-09" db="UniProtKB">
        <authorList>
            <consortium name="Ensembl"/>
        </authorList>
    </citation>
    <scope>IDENTIFICATION</scope>
</reference>
<organism evidence="2 3">
    <name type="scientific">Monodelphis domestica</name>
    <name type="common">Gray short-tailed opossum</name>
    <dbReference type="NCBI Taxonomy" id="13616"/>
    <lineage>
        <taxon>Eukaryota</taxon>
        <taxon>Metazoa</taxon>
        <taxon>Chordata</taxon>
        <taxon>Craniata</taxon>
        <taxon>Vertebrata</taxon>
        <taxon>Euteleostomi</taxon>
        <taxon>Mammalia</taxon>
        <taxon>Metatheria</taxon>
        <taxon>Didelphimorphia</taxon>
        <taxon>Didelphidae</taxon>
        <taxon>Monodelphis</taxon>
    </lineage>
</organism>
<dbReference type="Gene3D" id="2.60.40.1190">
    <property type="match status" value="1"/>
</dbReference>
<dbReference type="PANTHER" id="PTHR31475">
    <property type="entry name" value="UPF0462 PROTEIN"/>
    <property type="match status" value="1"/>
</dbReference>
<dbReference type="Proteomes" id="UP000002280">
    <property type="component" value="Chromosome 5"/>
</dbReference>
<dbReference type="GeneTree" id="ENSGT00390000006284"/>
<accession>A0A5F8G3W1</accession>
<dbReference type="Ensembl" id="ENSMODT00000059588.1">
    <property type="protein sequence ID" value="ENSMODP00000042159.1"/>
    <property type="gene ID" value="ENSMODG00000038142.1"/>
</dbReference>
<evidence type="ECO:0000313" key="2">
    <source>
        <dbReference type="Ensembl" id="ENSMODP00000042159.1"/>
    </source>
</evidence>
<gene>
    <name evidence="2" type="primary">LOC100011172</name>
</gene>
<evidence type="ECO:0000313" key="3">
    <source>
        <dbReference type="Proteomes" id="UP000002280"/>
    </source>
</evidence>
<reference evidence="2" key="2">
    <citation type="submission" date="2025-08" db="UniProtKB">
        <authorList>
            <consortium name="Ensembl"/>
        </authorList>
    </citation>
    <scope>IDENTIFICATION</scope>
</reference>
<name>A0A5F8G3W1_MONDO</name>
<proteinExistence type="inferred from homology"/>
<protein>
    <submittedName>
        <fullName evidence="2">UPF0462 protein C4orf33 homolog</fullName>
    </submittedName>
</protein>
<dbReference type="PANTHER" id="PTHR31475:SF6">
    <property type="entry name" value="UPF0462 PROTEIN C4ORF33 HOMOLOG"/>
    <property type="match status" value="1"/>
</dbReference>
<dbReference type="AlphaFoldDB" id="A0A5F8G3W1"/>
<comment type="similarity">
    <text evidence="1">Belongs to the UPF0462 family.</text>
</comment>
<reference evidence="2 3" key="1">
    <citation type="journal article" date="2007" name="Nature">
        <title>Genome of the marsupial Monodelphis domestica reveals innovation in non-coding sequences.</title>
        <authorList>
            <person name="Mikkelsen T.S."/>
            <person name="Wakefield M.J."/>
            <person name="Aken B."/>
            <person name="Amemiya C.T."/>
            <person name="Chang J.L."/>
            <person name="Duke S."/>
            <person name="Garber M."/>
            <person name="Gentles A.J."/>
            <person name="Goodstadt L."/>
            <person name="Heger A."/>
            <person name="Jurka J."/>
            <person name="Kamal M."/>
            <person name="Mauceli E."/>
            <person name="Searle S.M."/>
            <person name="Sharpe T."/>
            <person name="Baker M.L."/>
            <person name="Batzer M.A."/>
            <person name="Benos P.V."/>
            <person name="Belov K."/>
            <person name="Clamp M."/>
            <person name="Cook A."/>
            <person name="Cuff J."/>
            <person name="Das R."/>
            <person name="Davidow L."/>
            <person name="Deakin J.E."/>
            <person name="Fazzari M.J."/>
            <person name="Glass J.L."/>
            <person name="Grabherr M."/>
            <person name="Greally J.M."/>
            <person name="Gu W."/>
            <person name="Hore T.A."/>
            <person name="Huttley G.A."/>
            <person name="Kleber M."/>
            <person name="Jirtle R.L."/>
            <person name="Koina E."/>
            <person name="Lee J.T."/>
            <person name="Mahony S."/>
            <person name="Marra M.A."/>
            <person name="Miller R.D."/>
            <person name="Nicholls R.D."/>
            <person name="Oda M."/>
            <person name="Papenfuss A.T."/>
            <person name="Parra Z.E."/>
            <person name="Pollock D.D."/>
            <person name="Ray D.A."/>
            <person name="Schein J.E."/>
            <person name="Speed T.P."/>
            <person name="Thompson K."/>
            <person name="VandeBerg J.L."/>
            <person name="Wade C.M."/>
            <person name="Walker J.A."/>
            <person name="Waters P.D."/>
            <person name="Webber C."/>
            <person name="Weidman J.R."/>
            <person name="Xie X."/>
            <person name="Zody M.C."/>
            <person name="Baldwin J."/>
            <person name="Abdouelleil A."/>
            <person name="Abdulkadir J."/>
            <person name="Abebe A."/>
            <person name="Abera B."/>
            <person name="Abreu J."/>
            <person name="Acer S.C."/>
            <person name="Aftuck L."/>
            <person name="Alexander A."/>
            <person name="An P."/>
            <person name="Anderson E."/>
            <person name="Anderson S."/>
            <person name="Arachi H."/>
            <person name="Azer M."/>
            <person name="Bachantsang P."/>
            <person name="Barry A."/>
            <person name="Bayul T."/>
            <person name="Berlin A."/>
            <person name="Bessette D."/>
            <person name="Bloom T."/>
            <person name="Bloom T."/>
            <person name="Boguslavskiy L."/>
            <person name="Bonnet C."/>
            <person name="Boukhgalter B."/>
            <person name="Bourzgui I."/>
            <person name="Brown A."/>
            <person name="Cahill P."/>
            <person name="Channer S."/>
            <person name="Cheshatsang Y."/>
            <person name="Chuda L."/>
            <person name="Citroen M."/>
            <person name="Collymore A."/>
            <person name="Cooke P."/>
            <person name="Costello M."/>
            <person name="D'Aco K."/>
            <person name="Daza R."/>
            <person name="De Haan G."/>
            <person name="DeGray S."/>
            <person name="DeMaso C."/>
            <person name="Dhargay N."/>
            <person name="Dooley K."/>
            <person name="Dooley E."/>
            <person name="Doricent M."/>
            <person name="Dorje P."/>
            <person name="Dorjee K."/>
            <person name="Dupes A."/>
            <person name="Elong R."/>
            <person name="Falk J."/>
            <person name="Farina A."/>
            <person name="Faro S."/>
            <person name="Ferguson D."/>
            <person name="Fisher S."/>
            <person name="Foley C.D."/>
            <person name="Franke A."/>
            <person name="Friedrich D."/>
            <person name="Gadbois L."/>
            <person name="Gearin G."/>
            <person name="Gearin C.R."/>
            <person name="Giannoukos G."/>
            <person name="Goode T."/>
            <person name="Graham J."/>
            <person name="Grandbois E."/>
            <person name="Grewal S."/>
            <person name="Gyaltsen K."/>
            <person name="Hafez N."/>
            <person name="Hagos B."/>
            <person name="Hall J."/>
            <person name="Henson C."/>
            <person name="Hollinger A."/>
            <person name="Honan T."/>
            <person name="Huard M.D."/>
            <person name="Hughes L."/>
            <person name="Hurhula B."/>
            <person name="Husby M.E."/>
            <person name="Kamat A."/>
            <person name="Kanga B."/>
            <person name="Kashin S."/>
            <person name="Khazanovich D."/>
            <person name="Kisner P."/>
            <person name="Lance K."/>
            <person name="Lara M."/>
            <person name="Lee W."/>
            <person name="Lennon N."/>
            <person name="Letendre F."/>
            <person name="LeVine R."/>
            <person name="Lipovsky A."/>
            <person name="Liu X."/>
            <person name="Liu J."/>
            <person name="Liu S."/>
            <person name="Lokyitsang T."/>
            <person name="Lokyitsang Y."/>
            <person name="Lubonja R."/>
            <person name="Lui A."/>
            <person name="MacDonald P."/>
            <person name="Magnisalis V."/>
            <person name="Maru K."/>
            <person name="Matthews C."/>
            <person name="McCusker W."/>
            <person name="McDonough S."/>
            <person name="Mehta T."/>
            <person name="Meldrim J."/>
            <person name="Meneus L."/>
            <person name="Mihai O."/>
            <person name="Mihalev A."/>
            <person name="Mihova T."/>
            <person name="Mittelman R."/>
            <person name="Mlenga V."/>
            <person name="Montmayeur A."/>
            <person name="Mulrain L."/>
            <person name="Navidi A."/>
            <person name="Naylor J."/>
            <person name="Negash T."/>
            <person name="Nguyen T."/>
            <person name="Nguyen N."/>
            <person name="Nicol R."/>
            <person name="Norbu C."/>
            <person name="Norbu N."/>
            <person name="Novod N."/>
            <person name="O'Neill B."/>
            <person name="Osman S."/>
            <person name="Markiewicz E."/>
            <person name="Oyono O.L."/>
            <person name="Patti C."/>
            <person name="Phunkhang P."/>
            <person name="Pierre F."/>
            <person name="Priest M."/>
            <person name="Raghuraman S."/>
            <person name="Rege F."/>
            <person name="Reyes R."/>
            <person name="Rise C."/>
            <person name="Rogov P."/>
            <person name="Ross K."/>
            <person name="Ryan E."/>
            <person name="Settipalli S."/>
            <person name="Shea T."/>
            <person name="Sherpa N."/>
            <person name="Shi L."/>
            <person name="Shih D."/>
            <person name="Sparrow T."/>
            <person name="Spaulding J."/>
            <person name="Stalker J."/>
            <person name="Stange-Thomann N."/>
            <person name="Stavropoulos S."/>
            <person name="Stone C."/>
            <person name="Strader C."/>
            <person name="Tesfaye S."/>
            <person name="Thomson T."/>
            <person name="Thoulutsang Y."/>
            <person name="Thoulutsang D."/>
            <person name="Topham K."/>
            <person name="Topping I."/>
            <person name="Tsamla T."/>
            <person name="Vassiliev H."/>
            <person name="Vo A."/>
            <person name="Wangchuk T."/>
            <person name="Wangdi T."/>
            <person name="Weiand M."/>
            <person name="Wilkinson J."/>
            <person name="Wilson A."/>
            <person name="Yadav S."/>
            <person name="Young G."/>
            <person name="Yu Q."/>
            <person name="Zembek L."/>
            <person name="Zhong D."/>
            <person name="Zimmer A."/>
            <person name="Zwirko Z."/>
            <person name="Jaffe D.B."/>
            <person name="Alvarez P."/>
            <person name="Brockman W."/>
            <person name="Butler J."/>
            <person name="Chin C."/>
            <person name="Gnerre S."/>
            <person name="MacCallum I."/>
            <person name="Graves J.A."/>
            <person name="Ponting C.P."/>
            <person name="Breen M."/>
            <person name="Samollow P.B."/>
            <person name="Lander E.S."/>
            <person name="Lindblad-Toh K."/>
        </authorList>
    </citation>
    <scope>NUCLEOTIDE SEQUENCE [LARGE SCALE GENOMIC DNA]</scope>
</reference>